<reference evidence="2" key="1">
    <citation type="journal article" date="2021" name="Mol. Plant Pathol.">
        <title>A 20-kb lineage-specific genomic region tames virulence in pathogenic amphidiploid Verticillium longisporum.</title>
        <authorList>
            <person name="Harting R."/>
            <person name="Starke J."/>
            <person name="Kusch H."/>
            <person name="Poggeler S."/>
            <person name="Maurus I."/>
            <person name="Schluter R."/>
            <person name="Landesfeind M."/>
            <person name="Bulla I."/>
            <person name="Nowrousian M."/>
            <person name="de Jonge R."/>
            <person name="Stahlhut G."/>
            <person name="Hoff K.J."/>
            <person name="Asshauer K.P."/>
            <person name="Thurmer A."/>
            <person name="Stanke M."/>
            <person name="Daniel R."/>
            <person name="Morgenstern B."/>
            <person name="Thomma B.P.H.J."/>
            <person name="Kronstad J.W."/>
            <person name="Braus-Stromeyer S.A."/>
            <person name="Braus G.H."/>
        </authorList>
    </citation>
    <scope>NUCLEOTIDE SEQUENCE</scope>
    <source>
        <strain evidence="2">Vl32</strain>
    </source>
</reference>
<evidence type="ECO:0000256" key="1">
    <source>
        <dbReference type="SAM" id="MobiDB-lite"/>
    </source>
</evidence>
<accession>A0A8I2ZWS3</accession>
<feature type="region of interest" description="Disordered" evidence="1">
    <location>
        <begin position="1"/>
        <end position="22"/>
    </location>
</feature>
<gene>
    <name evidence="2" type="ORF">HYQ45_003970</name>
</gene>
<protein>
    <submittedName>
        <fullName evidence="2">Uncharacterized protein</fullName>
    </submittedName>
</protein>
<sequence>MSSRFHPVPQAPGARSLIPSLSPFPTPHCHHNFTTSTPPLDAAQAICSVQTSPGTRAVPRTRLNGHRVQDNIQPRNFPSSRKGPDSHDSCHNEPFHQAYRLRLGRSSSTTPSNSVHLKGVISCFQSKKQ</sequence>
<feature type="compositionally biased region" description="Basic and acidic residues" evidence="1">
    <location>
        <begin position="82"/>
        <end position="94"/>
    </location>
</feature>
<feature type="compositionally biased region" description="Polar residues" evidence="1">
    <location>
        <begin position="70"/>
        <end position="79"/>
    </location>
</feature>
<organism evidence="2 3">
    <name type="scientific">Verticillium longisporum</name>
    <name type="common">Verticillium dahliae var. longisporum</name>
    <dbReference type="NCBI Taxonomy" id="100787"/>
    <lineage>
        <taxon>Eukaryota</taxon>
        <taxon>Fungi</taxon>
        <taxon>Dikarya</taxon>
        <taxon>Ascomycota</taxon>
        <taxon>Pezizomycotina</taxon>
        <taxon>Sordariomycetes</taxon>
        <taxon>Hypocreomycetidae</taxon>
        <taxon>Glomerellales</taxon>
        <taxon>Plectosphaerellaceae</taxon>
        <taxon>Verticillium</taxon>
    </lineage>
</organism>
<comment type="caution">
    <text evidence="2">The sequence shown here is derived from an EMBL/GenBank/DDBJ whole genome shotgun (WGS) entry which is preliminary data.</text>
</comment>
<feature type="region of interest" description="Disordered" evidence="1">
    <location>
        <begin position="51"/>
        <end position="95"/>
    </location>
</feature>
<dbReference type="Proteomes" id="UP000689129">
    <property type="component" value="Unassembled WGS sequence"/>
</dbReference>
<name>A0A8I2ZWS3_VERLO</name>
<dbReference type="AlphaFoldDB" id="A0A8I2ZWS3"/>
<proteinExistence type="predicted"/>
<evidence type="ECO:0000313" key="3">
    <source>
        <dbReference type="Proteomes" id="UP000689129"/>
    </source>
</evidence>
<evidence type="ECO:0000313" key="2">
    <source>
        <dbReference type="EMBL" id="KAG7138924.1"/>
    </source>
</evidence>
<dbReference type="EMBL" id="JAEMWZ010000065">
    <property type="protein sequence ID" value="KAG7138924.1"/>
    <property type="molecule type" value="Genomic_DNA"/>
</dbReference>